<dbReference type="Ensembl" id="ENSEBUT00000016868.1">
    <property type="protein sequence ID" value="ENSEBUP00000016292.1"/>
    <property type="gene ID" value="ENSEBUG00000010218.1"/>
</dbReference>
<evidence type="ECO:0000313" key="3">
    <source>
        <dbReference type="Proteomes" id="UP000694388"/>
    </source>
</evidence>
<feature type="region of interest" description="Disordered" evidence="1">
    <location>
        <begin position="283"/>
        <end position="304"/>
    </location>
</feature>
<name>A0A8C4QKK1_EPTBU</name>
<dbReference type="GeneTree" id="ENSGT00930000152744"/>
<reference evidence="2" key="2">
    <citation type="submission" date="2025-09" db="UniProtKB">
        <authorList>
            <consortium name="Ensembl"/>
        </authorList>
    </citation>
    <scope>IDENTIFICATION</scope>
</reference>
<accession>A0A8C4QKK1</accession>
<protein>
    <submittedName>
        <fullName evidence="2">Uncharacterized protein</fullName>
    </submittedName>
</protein>
<keyword evidence="3" id="KW-1185">Reference proteome</keyword>
<dbReference type="InterPro" id="IPR038891">
    <property type="entry name" value="FSIP2"/>
</dbReference>
<organism evidence="2 3">
    <name type="scientific">Eptatretus burgeri</name>
    <name type="common">Inshore hagfish</name>
    <dbReference type="NCBI Taxonomy" id="7764"/>
    <lineage>
        <taxon>Eukaryota</taxon>
        <taxon>Metazoa</taxon>
        <taxon>Chordata</taxon>
        <taxon>Craniata</taxon>
        <taxon>Vertebrata</taxon>
        <taxon>Cyclostomata</taxon>
        <taxon>Myxini</taxon>
        <taxon>Myxiniformes</taxon>
        <taxon>Myxinidae</taxon>
        <taxon>Eptatretinae</taxon>
        <taxon>Eptatretus</taxon>
    </lineage>
</organism>
<dbReference type="PANTHER" id="PTHR47315">
    <property type="entry name" value="FIBROUS SHEATH INTERACTING PROTEIN 2"/>
    <property type="match status" value="1"/>
</dbReference>
<dbReference type="PANTHER" id="PTHR47315:SF3">
    <property type="entry name" value="FIBROUS SHEATH-INTERACTING PROTEIN 2-LIKE"/>
    <property type="match status" value="1"/>
</dbReference>
<sequence length="319" mass="37145">MTGRHFYTMECPVPRRSDKNSKHFLPSLVNEQIASGRVKQGSRNTSSLAHIYGKKQPTCFLPPVNEQPMGTKLFVKPTWNTTFCRADLSQKLYKHTIDFNLEDPNMFLLKPEYNCLNDPYLENYFNNPRRLNCLRKEGHVIRDNQVPCSLAEFNKYNEYLRRVNMFDWRKYGQTKHTHKIVCAWEKHTEFEKDVEASKKKSVSSKLLENTGSSKMNFGSSSSNGNMRRQNYSHLVMARHKEATKKKPLLETEKMEIKHASTKCCTLEKHTAFEKDVKASTKKSVSSKLLENTGSSKKNFSSSSNDSQRRQVFHYYLLFK</sequence>
<proteinExistence type="predicted"/>
<evidence type="ECO:0000256" key="1">
    <source>
        <dbReference type="SAM" id="MobiDB-lite"/>
    </source>
</evidence>
<reference evidence="2" key="1">
    <citation type="submission" date="2025-08" db="UniProtKB">
        <authorList>
            <consortium name="Ensembl"/>
        </authorList>
    </citation>
    <scope>IDENTIFICATION</scope>
</reference>
<dbReference type="Proteomes" id="UP000694388">
    <property type="component" value="Unplaced"/>
</dbReference>
<evidence type="ECO:0000313" key="2">
    <source>
        <dbReference type="Ensembl" id="ENSEBUP00000016292.1"/>
    </source>
</evidence>
<dbReference type="AlphaFoldDB" id="A0A8C4QKK1"/>
<feature type="compositionally biased region" description="Low complexity" evidence="1">
    <location>
        <begin position="294"/>
        <end position="304"/>
    </location>
</feature>